<protein>
    <recommendedName>
        <fullName evidence="5">EXPERA domain-containing protein</fullName>
    </recommendedName>
</protein>
<evidence type="ECO:0000313" key="4">
    <source>
        <dbReference type="Proteomes" id="UP000550501"/>
    </source>
</evidence>
<dbReference type="AlphaFoldDB" id="A0A839QEK9"/>
<sequence length="252" mass="28338">MNLPLLNRKSGSKVGGRAGGKVTAGVPVEGSVNLEEHHEQSRLAQRRADKWMIVGAGLMGCWAPGLIGFPIFMRGVWLQREALRAGYSVRPMIVTLIGYLTLIDGMLNSLGWSLDLVANHTLINRVLMVGWGGMFDAGYFWHYNEAWIGGAAGPGEKSMVFGMILTVFAMRCAAAIGFLQMKRWGHQWMIITCWMGVLIWCLYVFNMTMYADVRYAGVVFPVIGWWLYDIFYITPFLAIPYLHTVNREIFSD</sequence>
<feature type="transmembrane region" description="Helical" evidence="2">
    <location>
        <begin position="92"/>
        <end position="110"/>
    </location>
</feature>
<evidence type="ECO:0000313" key="3">
    <source>
        <dbReference type="EMBL" id="MBB2990861.1"/>
    </source>
</evidence>
<name>A0A839QEK9_MYCIR</name>
<evidence type="ECO:0008006" key="5">
    <source>
        <dbReference type="Google" id="ProtNLM"/>
    </source>
</evidence>
<keyword evidence="2" id="KW-1133">Transmembrane helix</keyword>
<reference evidence="3 4" key="1">
    <citation type="submission" date="2020-08" db="EMBL/GenBank/DDBJ databases">
        <title>The Agave Microbiome: Exploring the role of microbial communities in plant adaptations to desert environments.</title>
        <authorList>
            <person name="Partida-Martinez L.P."/>
        </authorList>
    </citation>
    <scope>NUCLEOTIDE SEQUENCE [LARGE SCALE GENOMIC DNA]</scope>
    <source>
        <strain evidence="3 4">AT2.18</strain>
    </source>
</reference>
<keyword evidence="2" id="KW-0812">Transmembrane</keyword>
<gene>
    <name evidence="3" type="ORF">FHR72_002334</name>
</gene>
<proteinExistence type="predicted"/>
<feature type="transmembrane region" description="Helical" evidence="2">
    <location>
        <begin position="161"/>
        <end position="179"/>
    </location>
</feature>
<feature type="transmembrane region" description="Helical" evidence="2">
    <location>
        <begin position="122"/>
        <end position="141"/>
    </location>
</feature>
<accession>A0A839QEK9</accession>
<evidence type="ECO:0000256" key="2">
    <source>
        <dbReference type="SAM" id="Phobius"/>
    </source>
</evidence>
<evidence type="ECO:0000256" key="1">
    <source>
        <dbReference type="SAM" id="MobiDB-lite"/>
    </source>
</evidence>
<feature type="transmembrane region" description="Helical" evidence="2">
    <location>
        <begin position="191"/>
        <end position="211"/>
    </location>
</feature>
<keyword evidence="4" id="KW-1185">Reference proteome</keyword>
<dbReference type="RefSeq" id="WP_396888430.1">
    <property type="nucleotide sequence ID" value="NZ_JACHVU010000004.1"/>
</dbReference>
<keyword evidence="2" id="KW-0472">Membrane</keyword>
<dbReference type="EMBL" id="JACHVU010000004">
    <property type="protein sequence ID" value="MBB2990861.1"/>
    <property type="molecule type" value="Genomic_DNA"/>
</dbReference>
<organism evidence="3 4">
    <name type="scientific">Mycolicibacterium iranicum</name>
    <name type="common">Mycobacterium iranicum</name>
    <dbReference type="NCBI Taxonomy" id="912594"/>
    <lineage>
        <taxon>Bacteria</taxon>
        <taxon>Bacillati</taxon>
        <taxon>Actinomycetota</taxon>
        <taxon>Actinomycetes</taxon>
        <taxon>Mycobacteriales</taxon>
        <taxon>Mycobacteriaceae</taxon>
        <taxon>Mycolicibacterium</taxon>
    </lineage>
</organism>
<dbReference type="Proteomes" id="UP000550501">
    <property type="component" value="Unassembled WGS sequence"/>
</dbReference>
<feature type="region of interest" description="Disordered" evidence="1">
    <location>
        <begin position="1"/>
        <end position="24"/>
    </location>
</feature>
<comment type="caution">
    <text evidence="3">The sequence shown here is derived from an EMBL/GenBank/DDBJ whole genome shotgun (WGS) entry which is preliminary data.</text>
</comment>
<feature type="transmembrane region" description="Helical" evidence="2">
    <location>
        <begin position="223"/>
        <end position="242"/>
    </location>
</feature>
<feature type="transmembrane region" description="Helical" evidence="2">
    <location>
        <begin position="51"/>
        <end position="72"/>
    </location>
</feature>